<dbReference type="AlphaFoldDB" id="A0A6J1UFQ3"/>
<dbReference type="PANTHER" id="PTHR10829:SF1">
    <property type="entry name" value="DREBRIN"/>
    <property type="match status" value="1"/>
</dbReference>
<evidence type="ECO:0000256" key="3">
    <source>
        <dbReference type="ARBA" id="ARBA00004544"/>
    </source>
</evidence>
<dbReference type="GO" id="GO:0030864">
    <property type="term" value="C:cortical actin cytoskeleton"/>
    <property type="evidence" value="ECO:0007669"/>
    <property type="project" value="TreeGrafter"/>
</dbReference>
<feature type="compositionally biased region" description="Polar residues" evidence="15">
    <location>
        <begin position="352"/>
        <end position="378"/>
    </location>
</feature>
<dbReference type="CTD" id="1627"/>
<keyword evidence="11" id="KW-0009">Actin-binding</keyword>
<protein>
    <recommendedName>
        <fullName evidence="13">Drebrin</fullName>
    </recommendedName>
    <alternativeName>
        <fullName evidence="14">Developmentally-regulated brain protein</fullName>
    </alternativeName>
</protein>
<feature type="region of interest" description="Disordered" evidence="15">
    <location>
        <begin position="584"/>
        <end position="643"/>
    </location>
</feature>
<organism evidence="17 18">
    <name type="scientific">Notechis scutatus</name>
    <name type="common">mainland tiger snake</name>
    <dbReference type="NCBI Taxonomy" id="8663"/>
    <lineage>
        <taxon>Eukaryota</taxon>
        <taxon>Metazoa</taxon>
        <taxon>Chordata</taxon>
        <taxon>Craniata</taxon>
        <taxon>Vertebrata</taxon>
        <taxon>Euteleostomi</taxon>
        <taxon>Lepidosauria</taxon>
        <taxon>Squamata</taxon>
        <taxon>Bifurcata</taxon>
        <taxon>Unidentata</taxon>
        <taxon>Episquamata</taxon>
        <taxon>Toxicofera</taxon>
        <taxon>Serpentes</taxon>
        <taxon>Colubroidea</taxon>
        <taxon>Elapidae</taxon>
        <taxon>Hydrophiinae</taxon>
        <taxon>Notechis</taxon>
    </lineage>
</organism>
<dbReference type="Gene3D" id="3.40.20.10">
    <property type="entry name" value="Severin"/>
    <property type="match status" value="1"/>
</dbReference>
<keyword evidence="17" id="KW-1185">Reference proteome</keyword>
<gene>
    <name evidence="18" type="primary">DBN1</name>
</gene>
<evidence type="ECO:0000256" key="9">
    <source>
        <dbReference type="ARBA" id="ARBA00022949"/>
    </source>
</evidence>
<evidence type="ECO:0000313" key="18">
    <source>
        <dbReference type="RefSeq" id="XP_026529165.1"/>
    </source>
</evidence>
<feature type="region of interest" description="Disordered" evidence="15">
    <location>
        <begin position="479"/>
        <end position="556"/>
    </location>
</feature>
<feature type="domain" description="ADF-H" evidence="16">
    <location>
        <begin position="5"/>
        <end position="134"/>
    </location>
</feature>
<evidence type="ECO:0000256" key="1">
    <source>
        <dbReference type="ARBA" id="ARBA00004279"/>
    </source>
</evidence>
<feature type="region of interest" description="Disordered" evidence="15">
    <location>
        <begin position="208"/>
        <end position="448"/>
    </location>
</feature>
<dbReference type="InterPro" id="IPR002108">
    <property type="entry name" value="ADF-H"/>
</dbReference>
<feature type="compositionally biased region" description="Basic and acidic residues" evidence="15">
    <location>
        <begin position="208"/>
        <end position="236"/>
    </location>
</feature>
<dbReference type="GO" id="GO:0030833">
    <property type="term" value="P:regulation of actin filament polymerization"/>
    <property type="evidence" value="ECO:0007669"/>
    <property type="project" value="TreeGrafter"/>
</dbReference>
<dbReference type="Pfam" id="PF00241">
    <property type="entry name" value="Cofilin_ADF"/>
    <property type="match status" value="1"/>
</dbReference>
<dbReference type="RefSeq" id="XP_026529165.1">
    <property type="nucleotide sequence ID" value="XM_026673380.1"/>
</dbReference>
<evidence type="ECO:0000256" key="14">
    <source>
        <dbReference type="ARBA" id="ARBA00076970"/>
    </source>
</evidence>
<dbReference type="GO" id="GO:0045773">
    <property type="term" value="P:positive regulation of axon extension"/>
    <property type="evidence" value="ECO:0007669"/>
    <property type="project" value="TreeGrafter"/>
</dbReference>
<accession>A0A6J1UFQ3</accession>
<evidence type="ECO:0000256" key="15">
    <source>
        <dbReference type="SAM" id="MobiDB-lite"/>
    </source>
</evidence>
<dbReference type="SMART" id="SM00102">
    <property type="entry name" value="ADF"/>
    <property type="match status" value="1"/>
</dbReference>
<feature type="compositionally biased region" description="Polar residues" evidence="15">
    <location>
        <begin position="593"/>
        <end position="616"/>
    </location>
</feature>
<dbReference type="GO" id="GO:0030426">
    <property type="term" value="C:growth cone"/>
    <property type="evidence" value="ECO:0007669"/>
    <property type="project" value="UniProtKB-SubCell"/>
</dbReference>
<keyword evidence="10" id="KW-0007">Acetylation</keyword>
<dbReference type="SUPFAM" id="SSF55753">
    <property type="entry name" value="Actin depolymerizing proteins"/>
    <property type="match status" value="1"/>
</dbReference>
<name>A0A6J1UFQ3_9SAUR</name>
<dbReference type="Proteomes" id="UP000504612">
    <property type="component" value="Unplaced"/>
</dbReference>
<evidence type="ECO:0000256" key="5">
    <source>
        <dbReference type="ARBA" id="ARBA00022473"/>
    </source>
</evidence>
<dbReference type="KEGG" id="nss:113415812"/>
<feature type="compositionally biased region" description="Polar residues" evidence="15">
    <location>
        <begin position="302"/>
        <end position="318"/>
    </location>
</feature>
<keyword evidence="6" id="KW-0963">Cytoplasm</keyword>
<dbReference type="GO" id="GO:0030027">
    <property type="term" value="C:lamellipodium"/>
    <property type="evidence" value="ECO:0007669"/>
    <property type="project" value="TreeGrafter"/>
</dbReference>
<dbReference type="PANTHER" id="PTHR10829">
    <property type="entry name" value="CORTACTIN AND DREBRIN"/>
    <property type="match status" value="1"/>
</dbReference>
<dbReference type="GO" id="GO:0045211">
    <property type="term" value="C:postsynaptic membrane"/>
    <property type="evidence" value="ECO:0007669"/>
    <property type="project" value="TreeGrafter"/>
</dbReference>
<dbReference type="GO" id="GO:0051015">
    <property type="term" value="F:actin filament binding"/>
    <property type="evidence" value="ECO:0007669"/>
    <property type="project" value="TreeGrafter"/>
</dbReference>
<dbReference type="PROSITE" id="PS51263">
    <property type="entry name" value="ADF_H"/>
    <property type="match status" value="1"/>
</dbReference>
<sequence length="664" mass="73602">MAGVSFSVNRLELLASYQEVIGEDSPTDWALYTYEEDSDNLKLAASGTGGLQELSSHFENQKVMYGFCSVKDPQATLPKYVLVNWVGEDVADARKCACASHVAKIAEFFQGVDVIVNASSVEDIDPGAIGQRLSNGLARIASPVLHRLRLRENENAQPVGTVYQKTDAAVEMKRLNREQFWEQAKKEEELRKEEERKKALDERLRFEQERMEQERQEQEEREKRYREREEQIEEHRRKQQSLEAEEAKQRLKEQSIFGEQEDDEDRQQPKKSESEVEEAAAIIAQRPENPREFFRQQERVASASSETPSPFNRTGSQTETHRKASASASSPCDSSTASTPVGEQIERALDEVTQQDALKDSSSPSSEETGMASATNWAPPSEEQPVEKAEEPPGATAWQGPDWTEPQPSGTGPVEDMVLPESKEEPLFPVAPPPKEEPQFPAAPVSVQSEEALDLGEAFGFSQPPAPPSENILDLWQNDSTAVEPNPPDAWELQQGGPPTPAPWDLRDGPPMPAPMLVEVDVPPGAPEPPSSAGLPEDNLLNFNDLPEPPATFCDADQDEEPASMIAVEGLHQMTLSYQHALQEASGVHQEPQLLTNGETAQKESTQTSEGYFSQSQDEDFNQSEELSAKAPPPVFYNKPPEIDITCWDADPVPEEEESFGGSV</sequence>
<evidence type="ECO:0000256" key="2">
    <source>
        <dbReference type="ARBA" id="ARBA00004282"/>
    </source>
</evidence>
<feature type="compositionally biased region" description="Basic and acidic residues" evidence="15">
    <location>
        <begin position="288"/>
        <end position="298"/>
    </location>
</feature>
<evidence type="ECO:0000259" key="16">
    <source>
        <dbReference type="PROSITE" id="PS51263"/>
    </source>
</evidence>
<keyword evidence="9" id="KW-0965">Cell junction</keyword>
<evidence type="ECO:0000256" key="13">
    <source>
        <dbReference type="ARBA" id="ARBA00073040"/>
    </source>
</evidence>
<dbReference type="GO" id="GO:0070161">
    <property type="term" value="C:anchoring junction"/>
    <property type="evidence" value="ECO:0007669"/>
    <property type="project" value="UniProtKB-SubCell"/>
</dbReference>
<dbReference type="GO" id="GO:0048812">
    <property type="term" value="P:neuron projection morphogenesis"/>
    <property type="evidence" value="ECO:0007669"/>
    <property type="project" value="TreeGrafter"/>
</dbReference>
<evidence type="ECO:0000256" key="6">
    <source>
        <dbReference type="ARBA" id="ARBA00022490"/>
    </source>
</evidence>
<evidence type="ECO:0000313" key="17">
    <source>
        <dbReference type="Proteomes" id="UP000504612"/>
    </source>
</evidence>
<dbReference type="CDD" id="cd11281">
    <property type="entry name" value="ADF_drebrin_like"/>
    <property type="match status" value="1"/>
</dbReference>
<dbReference type="InterPro" id="IPR029006">
    <property type="entry name" value="ADF-H/Gelsolin-like_dom_sf"/>
</dbReference>
<evidence type="ECO:0000256" key="8">
    <source>
        <dbReference type="ARBA" id="ARBA00022902"/>
    </source>
</evidence>
<dbReference type="GO" id="GO:0014069">
    <property type="term" value="C:postsynaptic density"/>
    <property type="evidence" value="ECO:0007669"/>
    <property type="project" value="TreeGrafter"/>
</dbReference>
<dbReference type="GO" id="GO:0098974">
    <property type="term" value="P:postsynaptic actin cytoskeleton organization"/>
    <property type="evidence" value="ECO:0007669"/>
    <property type="project" value="TreeGrafter"/>
</dbReference>
<dbReference type="GO" id="GO:0061003">
    <property type="term" value="P:positive regulation of dendritic spine morphogenesis"/>
    <property type="evidence" value="ECO:0007669"/>
    <property type="project" value="TreeGrafter"/>
</dbReference>
<evidence type="ECO:0000256" key="12">
    <source>
        <dbReference type="ARBA" id="ARBA00023273"/>
    </source>
</evidence>
<evidence type="ECO:0000256" key="10">
    <source>
        <dbReference type="ARBA" id="ARBA00022990"/>
    </source>
</evidence>
<keyword evidence="12" id="KW-0966">Cell projection</keyword>
<evidence type="ECO:0000256" key="7">
    <source>
        <dbReference type="ARBA" id="ARBA00022782"/>
    </source>
</evidence>
<dbReference type="GO" id="GO:0005884">
    <property type="term" value="C:actin filament"/>
    <property type="evidence" value="ECO:0007669"/>
    <property type="project" value="TreeGrafter"/>
</dbReference>
<evidence type="ECO:0000256" key="4">
    <source>
        <dbReference type="ARBA" id="ARBA00004624"/>
    </source>
</evidence>
<evidence type="ECO:0000256" key="11">
    <source>
        <dbReference type="ARBA" id="ARBA00023203"/>
    </source>
</evidence>
<comment type="subcellular location">
    <subcellularLocation>
        <location evidence="2">Cell junction</location>
    </subcellularLocation>
    <subcellularLocation>
        <location evidence="1">Cell projection</location>
        <location evidence="1">Dendrite</location>
    </subcellularLocation>
    <subcellularLocation>
        <location evidence="4">Cell projection</location>
        <location evidence="4">Growth cone</location>
    </subcellularLocation>
    <subcellularLocation>
        <location evidence="3">Cytoplasm</location>
        <location evidence="3">Cell cortex</location>
    </subcellularLocation>
</comment>
<keyword evidence="7" id="KW-0221">Differentiation</keyword>
<proteinExistence type="predicted"/>
<feature type="compositionally biased region" description="Low complexity" evidence="15">
    <location>
        <begin position="325"/>
        <end position="338"/>
    </location>
</feature>
<dbReference type="FunFam" id="3.40.20.10:FF:000032">
    <property type="entry name" value="Drebrin 1"/>
    <property type="match status" value="1"/>
</dbReference>
<keyword evidence="5" id="KW-0217">Developmental protein</keyword>
<dbReference type="GeneID" id="113415812"/>
<reference evidence="18" key="1">
    <citation type="submission" date="2025-08" db="UniProtKB">
        <authorList>
            <consortium name="RefSeq"/>
        </authorList>
    </citation>
    <scope>IDENTIFICATION</scope>
</reference>
<keyword evidence="8" id="KW-0524">Neurogenesis</keyword>
<dbReference type="GO" id="GO:0030425">
    <property type="term" value="C:dendrite"/>
    <property type="evidence" value="ECO:0007669"/>
    <property type="project" value="UniProtKB-SubCell"/>
</dbReference>